<dbReference type="OrthoDB" id="9805698at2"/>
<dbReference type="Pfam" id="PF01743">
    <property type="entry name" value="PolyA_pol"/>
    <property type="match status" value="1"/>
</dbReference>
<evidence type="ECO:0000256" key="3">
    <source>
        <dbReference type="ARBA" id="ARBA00022694"/>
    </source>
</evidence>
<dbReference type="InterPro" id="IPR032828">
    <property type="entry name" value="PolyA_RNA-bd"/>
</dbReference>
<dbReference type="EMBL" id="DS999411">
    <property type="protein sequence ID" value="EED34852.1"/>
    <property type="molecule type" value="Genomic_DNA"/>
</dbReference>
<gene>
    <name evidence="14" type="ORF">NOR51B_792</name>
</gene>
<evidence type="ECO:0000256" key="11">
    <source>
        <dbReference type="RuleBase" id="RU003953"/>
    </source>
</evidence>
<protein>
    <submittedName>
        <fullName evidence="14">Multifunctional CCA protein</fullName>
        <ecNumber evidence="14">2.7.7.72</ecNumber>
    </submittedName>
</protein>
<evidence type="ECO:0000256" key="5">
    <source>
        <dbReference type="ARBA" id="ARBA00022723"/>
    </source>
</evidence>
<dbReference type="PANTHER" id="PTHR47545:SF1">
    <property type="entry name" value="MULTIFUNCTIONAL CCA PROTEIN"/>
    <property type="match status" value="1"/>
</dbReference>
<feature type="domain" description="tRNA nucleotidyltransferase/poly(A) polymerase RNA and SrmB- binding" evidence="13">
    <location>
        <begin position="149"/>
        <end position="210"/>
    </location>
</feature>
<dbReference type="SUPFAM" id="SSF81301">
    <property type="entry name" value="Nucleotidyltransferase"/>
    <property type="match status" value="1"/>
</dbReference>
<dbReference type="GO" id="GO:0042245">
    <property type="term" value="P:RNA repair"/>
    <property type="evidence" value="ECO:0007669"/>
    <property type="project" value="UniProtKB-KW"/>
</dbReference>
<proteinExistence type="inferred from homology"/>
<dbReference type="PIRSF" id="PIRSF000813">
    <property type="entry name" value="CCA_bact"/>
    <property type="match status" value="1"/>
</dbReference>
<dbReference type="Proteomes" id="UP000004699">
    <property type="component" value="Unassembled WGS sequence"/>
</dbReference>
<evidence type="ECO:0000256" key="4">
    <source>
        <dbReference type="ARBA" id="ARBA00022695"/>
    </source>
</evidence>
<dbReference type="Pfam" id="PF12627">
    <property type="entry name" value="PolyA_pol_RNAbd"/>
    <property type="match status" value="1"/>
</dbReference>
<comment type="cofactor">
    <cofactor evidence="1">
        <name>Mg(2+)</name>
        <dbReference type="ChEBI" id="CHEBI:18420"/>
    </cofactor>
</comment>
<feature type="domain" description="Poly A polymerase head" evidence="12">
    <location>
        <begin position="4"/>
        <end position="122"/>
    </location>
</feature>
<dbReference type="GO" id="GO:0003723">
    <property type="term" value="F:RNA binding"/>
    <property type="evidence" value="ECO:0007669"/>
    <property type="project" value="UniProtKB-KW"/>
</dbReference>
<dbReference type="InterPro" id="IPR043519">
    <property type="entry name" value="NT_sf"/>
</dbReference>
<keyword evidence="8" id="KW-0067">ATP-binding</keyword>
<dbReference type="AlphaFoldDB" id="B8KVX7"/>
<dbReference type="Gene3D" id="3.30.460.10">
    <property type="entry name" value="Beta Polymerase, domain 2"/>
    <property type="match status" value="1"/>
</dbReference>
<dbReference type="STRING" id="565045.NOR51B_792"/>
<evidence type="ECO:0000256" key="10">
    <source>
        <dbReference type="ARBA" id="ARBA00022884"/>
    </source>
</evidence>
<keyword evidence="15" id="KW-1185">Reference proteome</keyword>
<keyword evidence="2 11" id="KW-0808">Transferase</keyword>
<evidence type="ECO:0000256" key="7">
    <source>
        <dbReference type="ARBA" id="ARBA00022800"/>
    </source>
</evidence>
<dbReference type="InterPro" id="IPR050124">
    <property type="entry name" value="tRNA_CCA-adding_enzyme"/>
</dbReference>
<comment type="similarity">
    <text evidence="11">Belongs to the tRNA nucleotidyltransferase/poly(A) polymerase family.</text>
</comment>
<name>B8KVX7_9GAMM</name>
<keyword evidence="3" id="KW-0819">tRNA processing</keyword>
<evidence type="ECO:0000313" key="14">
    <source>
        <dbReference type="EMBL" id="EED34852.1"/>
    </source>
</evidence>
<dbReference type="InterPro" id="IPR012006">
    <property type="entry name" value="CCA_bact"/>
</dbReference>
<reference evidence="15" key="1">
    <citation type="journal article" date="2013" name="BMC Microbiol.">
        <title>Taxonomy and evolution of bacteriochlorophyll a-containing members of the OM60/NOR5 clade of marine gammaproteobacteria: description of Luminiphilus syltensis gen. nov., sp. nov., reclassification of Haliea rubra as Pseudohaliea rubra gen. nov., comb. nov., and emendation of Chromatocurvus halotolerans.</title>
        <authorList>
            <person name="Spring S."/>
            <person name="Riedel T."/>
            <person name="Sproer C."/>
            <person name="Yan S."/>
            <person name="Harder J."/>
            <person name="Fuchs B.M."/>
        </authorList>
    </citation>
    <scope>NUCLEOTIDE SEQUENCE [LARGE SCALE GENOMIC DNA]</scope>
    <source>
        <strain evidence="15">NOR51-B</strain>
    </source>
</reference>
<dbReference type="GO" id="GO:0046872">
    <property type="term" value="F:metal ion binding"/>
    <property type="evidence" value="ECO:0007669"/>
    <property type="project" value="UniProtKB-KW"/>
</dbReference>
<evidence type="ECO:0000259" key="13">
    <source>
        <dbReference type="Pfam" id="PF12627"/>
    </source>
</evidence>
<organism evidence="14 15">
    <name type="scientific">Luminiphilus syltensis NOR5-1B</name>
    <dbReference type="NCBI Taxonomy" id="565045"/>
    <lineage>
        <taxon>Bacteria</taxon>
        <taxon>Pseudomonadati</taxon>
        <taxon>Pseudomonadota</taxon>
        <taxon>Gammaproteobacteria</taxon>
        <taxon>Cellvibrionales</taxon>
        <taxon>Halieaceae</taxon>
        <taxon>Luminiphilus</taxon>
    </lineage>
</organism>
<dbReference type="GO" id="GO:0004810">
    <property type="term" value="F:CCA tRNA nucleotidyltransferase activity"/>
    <property type="evidence" value="ECO:0007669"/>
    <property type="project" value="UniProtKB-EC"/>
</dbReference>
<evidence type="ECO:0000313" key="15">
    <source>
        <dbReference type="Proteomes" id="UP000004699"/>
    </source>
</evidence>
<accession>B8KVX7</accession>
<dbReference type="RefSeq" id="WP_009019600.1">
    <property type="nucleotide sequence ID" value="NZ_DS999411.1"/>
</dbReference>
<evidence type="ECO:0000259" key="12">
    <source>
        <dbReference type="Pfam" id="PF01743"/>
    </source>
</evidence>
<dbReference type="HOGENOM" id="CLU_015961_1_0_6"/>
<dbReference type="PANTHER" id="PTHR47545">
    <property type="entry name" value="MULTIFUNCTIONAL CCA PROTEIN"/>
    <property type="match status" value="1"/>
</dbReference>
<keyword evidence="6" id="KW-0547">Nucleotide-binding</keyword>
<dbReference type="Gene3D" id="1.10.3090.10">
    <property type="entry name" value="cca-adding enzyme, domain 2"/>
    <property type="match status" value="1"/>
</dbReference>
<evidence type="ECO:0000256" key="2">
    <source>
        <dbReference type="ARBA" id="ARBA00022679"/>
    </source>
</evidence>
<dbReference type="GO" id="GO:0005524">
    <property type="term" value="F:ATP binding"/>
    <property type="evidence" value="ECO:0007669"/>
    <property type="project" value="UniProtKB-KW"/>
</dbReference>
<keyword evidence="10 11" id="KW-0694">RNA-binding</keyword>
<evidence type="ECO:0000256" key="1">
    <source>
        <dbReference type="ARBA" id="ARBA00001946"/>
    </source>
</evidence>
<keyword evidence="7" id="KW-0692">RNA repair</keyword>
<keyword evidence="5" id="KW-0479">Metal-binding</keyword>
<dbReference type="EC" id="2.7.7.72" evidence="14"/>
<evidence type="ECO:0000256" key="6">
    <source>
        <dbReference type="ARBA" id="ARBA00022741"/>
    </source>
</evidence>
<dbReference type="SUPFAM" id="SSF81891">
    <property type="entry name" value="Poly A polymerase C-terminal region-like"/>
    <property type="match status" value="1"/>
</dbReference>
<keyword evidence="9" id="KW-0460">Magnesium</keyword>
<dbReference type="eggNOG" id="COG0617">
    <property type="taxonomic scope" value="Bacteria"/>
</dbReference>
<evidence type="ECO:0000256" key="9">
    <source>
        <dbReference type="ARBA" id="ARBA00022842"/>
    </source>
</evidence>
<dbReference type="GO" id="GO:0001680">
    <property type="term" value="P:tRNA 3'-terminal CCA addition"/>
    <property type="evidence" value="ECO:0007669"/>
    <property type="project" value="InterPro"/>
</dbReference>
<keyword evidence="4 14" id="KW-0548">Nucleotidyltransferase</keyword>
<evidence type="ECO:0000256" key="8">
    <source>
        <dbReference type="ARBA" id="ARBA00022840"/>
    </source>
</evidence>
<dbReference type="InterPro" id="IPR002646">
    <property type="entry name" value="PolA_pol_head_dom"/>
</dbReference>
<sequence length="371" mass="41485">MQVYKVGGAVRDQLLDYAFHETDWVVVGATAEHMLEQGFTQVGRDFPVFLHPDTKDEYALARTERKSGRGYHGFEVHADPSVTLEEDLQRRDLTINAMAMSEKGEVIDPYGGQRDLQARVLRHVSPHFVEDPLRVLRVARFAARYHHLNFKVASETTDLMRTLVTEGELAHLSVERIWVETERALAEKSPEVFFRVLDSCGALEQLIPDIGVADIDRLKNASQWTSRTECRWAALLSQLDATRAEHINRQFKTPKRVAALSAAIIKHRSSIDSNDASELLRLLKALDALRREEPFSGFCETVAALNGHHPAAYAPAERLRLVANSARSISARDITNEGLSGPEIGAAIAHRQIAAIEDVLVSQEGLEARRD</sequence>